<gene>
    <name evidence="1" type="ORF">KN1_02060</name>
</gene>
<dbReference type="EMBL" id="AP024597">
    <property type="protein sequence ID" value="BCU68909.1"/>
    <property type="molecule type" value="Genomic_DNA"/>
</dbReference>
<accession>A0A8D5ZGK8</accession>
<name>A0A8D5ZGK8_9CREN</name>
<evidence type="ECO:0000313" key="2">
    <source>
        <dbReference type="Proteomes" id="UP000825123"/>
    </source>
</evidence>
<keyword evidence="2" id="KW-1185">Reference proteome</keyword>
<reference evidence="1 2" key="1">
    <citation type="submission" date="2021-04" db="EMBL/GenBank/DDBJ databases">
        <title>Complete genome sequence of Stygiolobus sp. KN-1.</title>
        <authorList>
            <person name="Nakamura K."/>
            <person name="Sakai H."/>
            <person name="Kurosawa N."/>
        </authorList>
    </citation>
    <scope>NUCLEOTIDE SEQUENCE [LARGE SCALE GENOMIC DNA]</scope>
    <source>
        <strain evidence="1 2">KN-1</strain>
    </source>
</reference>
<organism evidence="1 2">
    <name type="scientific">Stygiolobus caldivivus</name>
    <dbReference type="NCBI Taxonomy" id="2824673"/>
    <lineage>
        <taxon>Archaea</taxon>
        <taxon>Thermoproteota</taxon>
        <taxon>Thermoprotei</taxon>
        <taxon>Sulfolobales</taxon>
        <taxon>Sulfolobaceae</taxon>
        <taxon>Stygiolobus</taxon>
    </lineage>
</organism>
<dbReference type="RefSeq" id="WP_258712541.1">
    <property type="nucleotide sequence ID" value="NZ_AP024597.1"/>
</dbReference>
<dbReference type="KEGG" id="csty:KN1_02060"/>
<dbReference type="AlphaFoldDB" id="A0A8D5ZGK8"/>
<sequence>MDELSRKVALALTLTPITEGKASGTPKRVRAFSSTINLKIKK</sequence>
<protein>
    <submittedName>
        <fullName evidence="1">Uncharacterized protein</fullName>
    </submittedName>
</protein>
<evidence type="ECO:0000313" key="1">
    <source>
        <dbReference type="EMBL" id="BCU68909.1"/>
    </source>
</evidence>
<dbReference type="Proteomes" id="UP000825123">
    <property type="component" value="Chromosome"/>
</dbReference>
<proteinExistence type="predicted"/>
<dbReference type="GeneID" id="74631431"/>